<dbReference type="EMBL" id="JAAALK010000086">
    <property type="protein sequence ID" value="KAG8082100.1"/>
    <property type="molecule type" value="Genomic_DNA"/>
</dbReference>
<dbReference type="PANTHER" id="PTHR11689:SF144">
    <property type="entry name" value="CHLORIDE CHANNEL PROTEIN"/>
    <property type="match status" value="1"/>
</dbReference>
<dbReference type="InterPro" id="IPR051280">
    <property type="entry name" value="Cl-channel/antiporter"/>
</dbReference>
<feature type="transmembrane region" description="Helical" evidence="4">
    <location>
        <begin position="121"/>
        <end position="147"/>
    </location>
</feature>
<keyword evidence="6" id="KW-1185">Reference proteome</keyword>
<dbReference type="GO" id="GO:0009705">
    <property type="term" value="C:plant-type vacuole membrane"/>
    <property type="evidence" value="ECO:0007669"/>
    <property type="project" value="TreeGrafter"/>
</dbReference>
<sequence length="367" mass="39279">MDGQDGQDGHPSPRSHNHHPPSEMDGSFNCDIESMDGGGGAWRGTSTGRNGSSEALLRYDDDGSGGPREPLLRKRTMNTTSQIAIVGANVCPIESLDYEIVENDLFKQDWRSRKKKQIFQYIVLKWALVLLIGMLTGIVGFFNNLAVENIAGFKLLLTSDLMLKHRYFTAFLAYGGCNLVLAATAAAICAYIAPAAAGSGIPEVKAYLNGVDAYSILAPSTLFVKVREGKTAKIVSFSQPSPALLVRRRSHSDSGAPAGSRASAYTPGSVSMGSGDDMKELIEKLAAKIDDLKSSLDKLAPLAPVAEQLATLPSKVVALQSSAFENQEQVRALNLAILRAENAQREGRAHAEDNGDTTGEGSINRAR</sequence>
<evidence type="ECO:0000256" key="3">
    <source>
        <dbReference type="SAM" id="MobiDB-lite"/>
    </source>
</evidence>
<feature type="transmembrane region" description="Helical" evidence="4">
    <location>
        <begin position="167"/>
        <end position="193"/>
    </location>
</feature>
<dbReference type="PANTHER" id="PTHR11689">
    <property type="entry name" value="CHLORIDE CHANNEL PROTEIN CLC FAMILY MEMBER"/>
    <property type="match status" value="1"/>
</dbReference>
<keyword evidence="4" id="KW-0812">Transmembrane</keyword>
<dbReference type="AlphaFoldDB" id="A0A8J5SWK2"/>
<dbReference type="OrthoDB" id="779802at2759"/>
<keyword evidence="4" id="KW-0472">Membrane</keyword>
<name>A0A8J5SWK2_ZIZPA</name>
<gene>
    <name evidence="5" type="ORF">GUJ93_ZPchr0014g47428</name>
</gene>
<accession>A0A8J5SWK2</accession>
<dbReference type="GO" id="GO:0015108">
    <property type="term" value="F:chloride transmembrane transporter activity"/>
    <property type="evidence" value="ECO:0007669"/>
    <property type="project" value="TreeGrafter"/>
</dbReference>
<keyword evidence="1" id="KW-0677">Repeat</keyword>
<comment type="caution">
    <text evidence="5">The sequence shown here is derived from an EMBL/GenBank/DDBJ whole genome shotgun (WGS) entry which is preliminary data.</text>
</comment>
<dbReference type="Proteomes" id="UP000729402">
    <property type="component" value="Unassembled WGS sequence"/>
</dbReference>
<evidence type="ECO:0000256" key="4">
    <source>
        <dbReference type="SAM" id="Phobius"/>
    </source>
</evidence>
<evidence type="ECO:0000313" key="6">
    <source>
        <dbReference type="Proteomes" id="UP000729402"/>
    </source>
</evidence>
<reference evidence="5" key="1">
    <citation type="journal article" date="2021" name="bioRxiv">
        <title>Whole Genome Assembly and Annotation of Northern Wild Rice, Zizania palustris L., Supports a Whole Genome Duplication in the Zizania Genus.</title>
        <authorList>
            <person name="Haas M."/>
            <person name="Kono T."/>
            <person name="Macchietto M."/>
            <person name="Millas R."/>
            <person name="McGilp L."/>
            <person name="Shao M."/>
            <person name="Duquette J."/>
            <person name="Hirsch C.N."/>
            <person name="Kimball J."/>
        </authorList>
    </citation>
    <scope>NUCLEOTIDE SEQUENCE</scope>
    <source>
        <tissue evidence="5">Fresh leaf tissue</tissue>
    </source>
</reference>
<proteinExistence type="predicted"/>
<evidence type="ECO:0000256" key="1">
    <source>
        <dbReference type="ARBA" id="ARBA00022737"/>
    </source>
</evidence>
<organism evidence="5 6">
    <name type="scientific">Zizania palustris</name>
    <name type="common">Northern wild rice</name>
    <dbReference type="NCBI Taxonomy" id="103762"/>
    <lineage>
        <taxon>Eukaryota</taxon>
        <taxon>Viridiplantae</taxon>
        <taxon>Streptophyta</taxon>
        <taxon>Embryophyta</taxon>
        <taxon>Tracheophyta</taxon>
        <taxon>Spermatophyta</taxon>
        <taxon>Magnoliopsida</taxon>
        <taxon>Liliopsida</taxon>
        <taxon>Poales</taxon>
        <taxon>Poaceae</taxon>
        <taxon>BOP clade</taxon>
        <taxon>Oryzoideae</taxon>
        <taxon>Oryzeae</taxon>
        <taxon>Zizaniinae</taxon>
        <taxon>Zizania</taxon>
    </lineage>
</organism>
<evidence type="ECO:0000313" key="5">
    <source>
        <dbReference type="EMBL" id="KAG8082100.1"/>
    </source>
</evidence>
<reference evidence="5" key="2">
    <citation type="submission" date="2021-02" db="EMBL/GenBank/DDBJ databases">
        <authorList>
            <person name="Kimball J.A."/>
            <person name="Haas M.W."/>
            <person name="Macchietto M."/>
            <person name="Kono T."/>
            <person name="Duquette J."/>
            <person name="Shao M."/>
        </authorList>
    </citation>
    <scope>NUCLEOTIDE SEQUENCE</scope>
    <source>
        <tissue evidence="5">Fresh leaf tissue</tissue>
    </source>
</reference>
<keyword evidence="2" id="KW-0129">CBS domain</keyword>
<keyword evidence="4" id="KW-1133">Transmembrane helix</keyword>
<feature type="region of interest" description="Disordered" evidence="3">
    <location>
        <begin position="1"/>
        <end position="72"/>
    </location>
</feature>
<protein>
    <submittedName>
        <fullName evidence="5">Uncharacterized protein</fullName>
    </submittedName>
</protein>
<feature type="region of interest" description="Disordered" evidence="3">
    <location>
        <begin position="344"/>
        <end position="367"/>
    </location>
</feature>
<feature type="region of interest" description="Disordered" evidence="3">
    <location>
        <begin position="248"/>
        <end position="271"/>
    </location>
</feature>
<evidence type="ECO:0000256" key="2">
    <source>
        <dbReference type="ARBA" id="ARBA00023122"/>
    </source>
</evidence>
<feature type="compositionally biased region" description="Basic and acidic residues" evidence="3">
    <location>
        <begin position="344"/>
        <end position="353"/>
    </location>
</feature>